<dbReference type="InterPro" id="IPR013022">
    <property type="entry name" value="Xyl_isomerase-like_TIM-brl"/>
</dbReference>
<name>A0A1G7J9J2_THETY</name>
<dbReference type="SUPFAM" id="SSF51658">
    <property type="entry name" value="Xylose isomerase-like"/>
    <property type="match status" value="1"/>
</dbReference>
<sequence length="249" mass="28815">MSIPIALQLYTLREETQKDFIGTLEKVAEIGYEGVEFAGYGGLKASELRKTLDKLGLKAAGSHVGIDLLKNNLEEVIDYNLEIGNKYIVCPWNEYKSREDYIETAKLFNKIGEKCREKGLEFCYHNHNHEFEIYDGEYGLDILYKNTDKDLVKAEIDAYWVTYAGVEPVEYLKKFSKRLPLIHLKDMDKEDRSFTEIGNGIINFKEVIKIAKENGVKWLIVEQDVCKRPPIESVKISFENLKKILEEEM</sequence>
<dbReference type="RefSeq" id="WP_074592096.1">
    <property type="nucleotide sequence ID" value="NZ_FNBS01000006.1"/>
</dbReference>
<dbReference type="EMBL" id="FNBS01000006">
    <property type="protein sequence ID" value="SDF21159.1"/>
    <property type="molecule type" value="Genomic_DNA"/>
</dbReference>
<gene>
    <name evidence="2" type="ORF">SAMN04244560_00410</name>
</gene>
<keyword evidence="2" id="KW-0413">Isomerase</keyword>
<dbReference type="GO" id="GO:0016853">
    <property type="term" value="F:isomerase activity"/>
    <property type="evidence" value="ECO:0007669"/>
    <property type="project" value="UniProtKB-KW"/>
</dbReference>
<dbReference type="AlphaFoldDB" id="A0A1G7J9J2"/>
<dbReference type="InterPro" id="IPR050312">
    <property type="entry name" value="IolE/XylAMocC-like"/>
</dbReference>
<accession>A0A1G7J9J2</accession>
<evidence type="ECO:0000259" key="1">
    <source>
        <dbReference type="Pfam" id="PF01261"/>
    </source>
</evidence>
<evidence type="ECO:0000313" key="3">
    <source>
        <dbReference type="Proteomes" id="UP000183404"/>
    </source>
</evidence>
<dbReference type="PANTHER" id="PTHR12110:SF41">
    <property type="entry name" value="INOSOSE DEHYDRATASE"/>
    <property type="match status" value="1"/>
</dbReference>
<proteinExistence type="predicted"/>
<dbReference type="Proteomes" id="UP000183404">
    <property type="component" value="Unassembled WGS sequence"/>
</dbReference>
<protein>
    <submittedName>
        <fullName evidence="2">Sugar phosphate isomerase/epimerase</fullName>
    </submittedName>
</protein>
<reference evidence="2 3" key="1">
    <citation type="submission" date="2016-10" db="EMBL/GenBank/DDBJ databases">
        <authorList>
            <person name="de Groot N.N."/>
        </authorList>
    </citation>
    <scope>NUCLEOTIDE SEQUENCE [LARGE SCALE GENOMIC DNA]</scope>
    <source>
        <strain evidence="2 3">DSM 569</strain>
    </source>
</reference>
<evidence type="ECO:0000313" key="2">
    <source>
        <dbReference type="EMBL" id="SDF21159.1"/>
    </source>
</evidence>
<dbReference type="InterPro" id="IPR036237">
    <property type="entry name" value="Xyl_isomerase-like_sf"/>
</dbReference>
<dbReference type="Gene3D" id="3.20.20.150">
    <property type="entry name" value="Divalent-metal-dependent TIM barrel enzymes"/>
    <property type="match status" value="1"/>
</dbReference>
<dbReference type="Pfam" id="PF01261">
    <property type="entry name" value="AP_endonuc_2"/>
    <property type="match status" value="1"/>
</dbReference>
<feature type="domain" description="Xylose isomerase-like TIM barrel" evidence="1">
    <location>
        <begin position="24"/>
        <end position="243"/>
    </location>
</feature>
<dbReference type="PANTHER" id="PTHR12110">
    <property type="entry name" value="HYDROXYPYRUVATE ISOMERASE"/>
    <property type="match status" value="1"/>
</dbReference>
<organism evidence="2 3">
    <name type="scientific">Thermoanaerobacter thermohydrosulfuricus</name>
    <name type="common">Clostridium thermohydrosulfuricum</name>
    <dbReference type="NCBI Taxonomy" id="1516"/>
    <lineage>
        <taxon>Bacteria</taxon>
        <taxon>Bacillati</taxon>
        <taxon>Bacillota</taxon>
        <taxon>Clostridia</taxon>
        <taxon>Thermoanaerobacterales</taxon>
        <taxon>Thermoanaerobacteraceae</taxon>
        <taxon>Thermoanaerobacter</taxon>
    </lineage>
</organism>